<reference evidence="9" key="1">
    <citation type="submission" date="2016-10" db="EMBL/GenBank/DDBJ databases">
        <authorList>
            <person name="Varghese N."/>
            <person name="Submissions S."/>
        </authorList>
    </citation>
    <scope>NUCLEOTIDE SEQUENCE [LARGE SCALE GENOMIC DNA]</scope>
    <source>
        <strain evidence="9">DSM 13327</strain>
    </source>
</reference>
<sequence length="423" mass="47153">MNNHAKIPNKRWIHIIPATIILYIMTFMDRMNISFAIAGGMREELGLSMTIAGLAAGLFFIGYMFLQIPGGYIAENKSAKKFITYTILGWGTLTVINGFVTKEWELLVIRFLLGFVEGGVYPAILVILGNWFPANEIGRANAMFMTSTSLAAIITNPISGWIVENYHWQWLFIVEGILSLLLICIWLPLIEDTPEKAKWLSNEEREYLVSTLKKEKESALEEMKRNHIKVSYKELLCNKNMWLLILIFNCGMIGAYGFNLWLPTILKSLTKTGMTQVGFLSTLPYITSIVGLYVIGYFSDKTQNRRFFTAFPLAFFGIGLWLSAIFSDNTWLSFGIMVITGLAIKSMPSSFWTMVPMLFPPGSIGAIRGFINALGNIGSFIGPYMVGSVTSAYGIKYGLYSLVGALLLGAVLTQFLPAKTAGK</sequence>
<feature type="transmembrane region" description="Helical" evidence="6">
    <location>
        <begin position="274"/>
        <end position="295"/>
    </location>
</feature>
<dbReference type="EMBL" id="FOTS01000018">
    <property type="protein sequence ID" value="SFL78836.1"/>
    <property type="molecule type" value="Genomic_DNA"/>
</dbReference>
<evidence type="ECO:0000256" key="2">
    <source>
        <dbReference type="ARBA" id="ARBA00022448"/>
    </source>
</evidence>
<dbReference type="Gene3D" id="1.20.1250.20">
    <property type="entry name" value="MFS general substrate transporter like domains"/>
    <property type="match status" value="2"/>
</dbReference>
<evidence type="ECO:0000256" key="3">
    <source>
        <dbReference type="ARBA" id="ARBA00022692"/>
    </source>
</evidence>
<feature type="transmembrane region" description="Helical" evidence="6">
    <location>
        <begin position="397"/>
        <end position="416"/>
    </location>
</feature>
<dbReference type="PROSITE" id="PS50850">
    <property type="entry name" value="MFS"/>
    <property type="match status" value="1"/>
</dbReference>
<evidence type="ECO:0000256" key="5">
    <source>
        <dbReference type="ARBA" id="ARBA00023136"/>
    </source>
</evidence>
<dbReference type="InterPro" id="IPR020846">
    <property type="entry name" value="MFS_dom"/>
</dbReference>
<feature type="transmembrane region" description="Helical" evidence="6">
    <location>
        <begin position="367"/>
        <end position="385"/>
    </location>
</feature>
<dbReference type="PIRSF" id="PIRSF002808">
    <property type="entry name" value="Hexose_phosphate_transp"/>
    <property type="match status" value="1"/>
</dbReference>
<dbReference type="InterPro" id="IPR011701">
    <property type="entry name" value="MFS"/>
</dbReference>
<evidence type="ECO:0000256" key="4">
    <source>
        <dbReference type="ARBA" id="ARBA00022989"/>
    </source>
</evidence>
<keyword evidence="5 6" id="KW-0472">Membrane</keyword>
<feature type="transmembrane region" description="Helical" evidence="6">
    <location>
        <begin position="307"/>
        <end position="326"/>
    </location>
</feature>
<evidence type="ECO:0000313" key="9">
    <source>
        <dbReference type="Proteomes" id="UP000199520"/>
    </source>
</evidence>
<feature type="transmembrane region" description="Helical" evidence="6">
    <location>
        <begin position="332"/>
        <end position="355"/>
    </location>
</feature>
<protein>
    <submittedName>
        <fullName evidence="8">Sugar phosphate permease</fullName>
    </submittedName>
</protein>
<feature type="transmembrane region" description="Helical" evidence="6">
    <location>
        <begin position="12"/>
        <end position="33"/>
    </location>
</feature>
<keyword evidence="9" id="KW-1185">Reference proteome</keyword>
<feature type="transmembrane region" description="Helical" evidence="6">
    <location>
        <begin position="168"/>
        <end position="190"/>
    </location>
</feature>
<dbReference type="SUPFAM" id="SSF103473">
    <property type="entry name" value="MFS general substrate transporter"/>
    <property type="match status" value="1"/>
</dbReference>
<keyword evidence="3 6" id="KW-0812">Transmembrane</keyword>
<dbReference type="STRING" id="1123291.SAMN04490355_10186"/>
<dbReference type="PANTHER" id="PTHR43791:SF100">
    <property type="entry name" value="SUGAR TRANSPORTER"/>
    <property type="match status" value="1"/>
</dbReference>
<feature type="transmembrane region" description="Helical" evidence="6">
    <location>
        <begin position="106"/>
        <end position="128"/>
    </location>
</feature>
<evidence type="ECO:0000259" key="7">
    <source>
        <dbReference type="PROSITE" id="PS50850"/>
    </source>
</evidence>
<dbReference type="PANTHER" id="PTHR43791">
    <property type="entry name" value="PERMEASE-RELATED"/>
    <property type="match status" value="1"/>
</dbReference>
<dbReference type="Pfam" id="PF07690">
    <property type="entry name" value="MFS_1"/>
    <property type="match status" value="1"/>
</dbReference>
<feature type="transmembrane region" description="Helical" evidence="6">
    <location>
        <begin position="45"/>
        <end position="66"/>
    </location>
</feature>
<dbReference type="InterPro" id="IPR000849">
    <property type="entry name" value="Sugar_P_transporter"/>
</dbReference>
<dbReference type="Proteomes" id="UP000199520">
    <property type="component" value="Unassembled WGS sequence"/>
</dbReference>
<dbReference type="CDD" id="cd17319">
    <property type="entry name" value="MFS_ExuT_GudP_like"/>
    <property type="match status" value="1"/>
</dbReference>
<accession>A0A1I4KJX1</accession>
<dbReference type="GO" id="GO:0005886">
    <property type="term" value="C:plasma membrane"/>
    <property type="evidence" value="ECO:0007669"/>
    <property type="project" value="UniProtKB-SubCell"/>
</dbReference>
<organism evidence="8 9">
    <name type="scientific">Pelosinus propionicus DSM 13327</name>
    <dbReference type="NCBI Taxonomy" id="1123291"/>
    <lineage>
        <taxon>Bacteria</taxon>
        <taxon>Bacillati</taxon>
        <taxon>Bacillota</taxon>
        <taxon>Negativicutes</taxon>
        <taxon>Selenomonadales</taxon>
        <taxon>Sporomusaceae</taxon>
        <taxon>Pelosinus</taxon>
    </lineage>
</organism>
<gene>
    <name evidence="8" type="ORF">SAMN04490355_10186</name>
</gene>
<dbReference type="RefSeq" id="WP_217645081.1">
    <property type="nucleotide sequence ID" value="NZ_FOTS01000018.1"/>
</dbReference>
<feature type="domain" description="Major facilitator superfamily (MFS) profile" evidence="7">
    <location>
        <begin position="15"/>
        <end position="421"/>
    </location>
</feature>
<keyword evidence="4 6" id="KW-1133">Transmembrane helix</keyword>
<evidence type="ECO:0000313" key="8">
    <source>
        <dbReference type="EMBL" id="SFL78836.1"/>
    </source>
</evidence>
<name>A0A1I4KJX1_9FIRM</name>
<evidence type="ECO:0000256" key="1">
    <source>
        <dbReference type="ARBA" id="ARBA00004651"/>
    </source>
</evidence>
<proteinExistence type="predicted"/>
<dbReference type="InterPro" id="IPR036259">
    <property type="entry name" value="MFS_trans_sf"/>
</dbReference>
<evidence type="ECO:0000256" key="6">
    <source>
        <dbReference type="SAM" id="Phobius"/>
    </source>
</evidence>
<keyword evidence="2" id="KW-0813">Transport</keyword>
<dbReference type="GO" id="GO:0022857">
    <property type="term" value="F:transmembrane transporter activity"/>
    <property type="evidence" value="ECO:0007669"/>
    <property type="project" value="InterPro"/>
</dbReference>
<dbReference type="AlphaFoldDB" id="A0A1I4KJX1"/>
<comment type="subcellular location">
    <subcellularLocation>
        <location evidence="1">Cell membrane</location>
        <topology evidence="1">Multi-pass membrane protein</topology>
    </subcellularLocation>
</comment>
<feature type="transmembrane region" description="Helical" evidence="6">
    <location>
        <begin position="140"/>
        <end position="162"/>
    </location>
</feature>
<feature type="transmembrane region" description="Helical" evidence="6">
    <location>
        <begin position="82"/>
        <end position="100"/>
    </location>
</feature>
<feature type="transmembrane region" description="Helical" evidence="6">
    <location>
        <begin position="241"/>
        <end position="262"/>
    </location>
</feature>